<evidence type="ECO:0000256" key="4">
    <source>
        <dbReference type="ARBA" id="ARBA00023136"/>
    </source>
</evidence>
<dbReference type="PANTHER" id="PTHR40060">
    <property type="entry name" value="UPF0316 PROTEIN YEBE"/>
    <property type="match status" value="1"/>
</dbReference>
<feature type="domain" description="DUF5698" evidence="5">
    <location>
        <begin position="10"/>
        <end position="48"/>
    </location>
</feature>
<evidence type="ECO:0000259" key="5">
    <source>
        <dbReference type="Pfam" id="PF18955"/>
    </source>
</evidence>
<evidence type="ECO:0000313" key="6">
    <source>
        <dbReference type="EMBL" id="TCO76894.1"/>
    </source>
</evidence>
<comment type="caution">
    <text evidence="6">The sequence shown here is derived from an EMBL/GenBank/DDBJ whole genome shotgun (WGS) entry which is preliminary data.</text>
</comment>
<organism evidence="6 7">
    <name type="scientific">Marinisporobacter balticus</name>
    <dbReference type="NCBI Taxonomy" id="2018667"/>
    <lineage>
        <taxon>Bacteria</taxon>
        <taxon>Bacillati</taxon>
        <taxon>Bacillota</taxon>
        <taxon>Clostridia</taxon>
        <taxon>Peptostreptococcales</taxon>
        <taxon>Thermotaleaceae</taxon>
        <taxon>Marinisporobacter</taxon>
    </lineage>
</organism>
<dbReference type="InterPro" id="IPR022930">
    <property type="entry name" value="UPF0316"/>
</dbReference>
<protein>
    <recommendedName>
        <fullName evidence="5">DUF5698 domain-containing protein</fullName>
    </recommendedName>
</protein>
<evidence type="ECO:0000256" key="1">
    <source>
        <dbReference type="ARBA" id="ARBA00022475"/>
    </source>
</evidence>
<dbReference type="RefSeq" id="WP_132244181.1">
    <property type="nucleotide sequence ID" value="NZ_SLWV01000007.1"/>
</dbReference>
<proteinExistence type="predicted"/>
<name>A0A4R2KSY3_9FIRM</name>
<keyword evidence="3" id="KW-1133">Transmembrane helix</keyword>
<gene>
    <name evidence="6" type="ORF">EV214_10751</name>
</gene>
<keyword evidence="1" id="KW-1003">Cell membrane</keyword>
<dbReference type="Proteomes" id="UP000294919">
    <property type="component" value="Unassembled WGS sequence"/>
</dbReference>
<keyword evidence="7" id="KW-1185">Reference proteome</keyword>
<keyword evidence="2" id="KW-0812">Transmembrane</keyword>
<reference evidence="6 7" key="1">
    <citation type="submission" date="2019-03" db="EMBL/GenBank/DDBJ databases">
        <title>Genomic Encyclopedia of Type Strains, Phase IV (KMG-IV): sequencing the most valuable type-strain genomes for metagenomic binning, comparative biology and taxonomic classification.</title>
        <authorList>
            <person name="Goeker M."/>
        </authorList>
    </citation>
    <scope>NUCLEOTIDE SEQUENCE [LARGE SCALE GENOMIC DNA]</scope>
    <source>
        <strain evidence="6 7">DSM 102940</strain>
    </source>
</reference>
<dbReference type="Pfam" id="PF18955">
    <property type="entry name" value="DUF5698"/>
    <property type="match status" value="1"/>
</dbReference>
<accession>A0A4R2KSY3</accession>
<dbReference type="AlphaFoldDB" id="A0A4R2KSY3"/>
<keyword evidence="4" id="KW-0472">Membrane</keyword>
<dbReference type="PANTHER" id="PTHR40060:SF1">
    <property type="entry name" value="UPF0316 PROTEIN YEBE"/>
    <property type="match status" value="1"/>
</dbReference>
<evidence type="ECO:0000256" key="3">
    <source>
        <dbReference type="ARBA" id="ARBA00022989"/>
    </source>
</evidence>
<sequence>MEVWWKKRNSFLECFIYVFGLPLVFSGEKSTLSMFVYAAGFGLGSSVGGDIEQKLAIRYTSLIVNLIKKMMK</sequence>
<dbReference type="EMBL" id="SLWV01000007">
    <property type="protein sequence ID" value="TCO76894.1"/>
    <property type="molecule type" value="Genomic_DNA"/>
</dbReference>
<evidence type="ECO:0000256" key="2">
    <source>
        <dbReference type="ARBA" id="ARBA00022692"/>
    </source>
</evidence>
<dbReference type="OrthoDB" id="48231at2"/>
<evidence type="ECO:0000313" key="7">
    <source>
        <dbReference type="Proteomes" id="UP000294919"/>
    </source>
</evidence>
<dbReference type="InterPro" id="IPR044035">
    <property type="entry name" value="DUF5698"/>
</dbReference>